<keyword evidence="3" id="KW-0479">Metal-binding</keyword>
<protein>
    <submittedName>
        <fullName evidence="6">Molybdate transport system substrate-binding protein</fullName>
    </submittedName>
</protein>
<keyword evidence="4" id="KW-0732">Signal</keyword>
<dbReference type="GO" id="GO:0046872">
    <property type="term" value="F:metal ion binding"/>
    <property type="evidence" value="ECO:0007669"/>
    <property type="project" value="UniProtKB-KW"/>
</dbReference>
<comment type="subunit">
    <text evidence="5">The complex is composed of two ATP-binding proteins (ModC), two transmembrane proteins (ModB) and a solute-binding protein (ModA).</text>
</comment>
<dbReference type="EMBL" id="FOAP01000036">
    <property type="protein sequence ID" value="SEN28034.1"/>
    <property type="molecule type" value="Genomic_DNA"/>
</dbReference>
<sequence length="319" mass="34551">MAMRRWTKDSAREEMPSANGHLLGGRPAWWLGLDGLEPVAFREPPLKTPWWTSAGRHQAPRGRALPGLALLLALACNKPQEAAVPTAALSPARIAAAADLSVAFEEMGQAYEQLHHEKVTLIFGASGTLAKQLSQGAPYDAFYSANAAFVDETIAAGSCDASTKARYAQSHLVLWTRGKQADTAPKSLAELEDPRFVKISIAHPEHAPYGRAAKEALEKSGLWEKLRPRMVHADNVKHALQFAQTGNADAAIVPLPLVLSLQDGQYTLLDKGLYTPVEQTSVRCKNGGNPEGAQRFAALLQSEQGRALMQRHGFILLDP</sequence>
<comment type="similarity">
    <text evidence="1">Belongs to the bacterial solute-binding protein ModA family.</text>
</comment>
<evidence type="ECO:0000256" key="5">
    <source>
        <dbReference type="ARBA" id="ARBA00062515"/>
    </source>
</evidence>
<evidence type="ECO:0000313" key="6">
    <source>
        <dbReference type="EMBL" id="SEN28034.1"/>
    </source>
</evidence>
<proteinExistence type="inferred from homology"/>
<evidence type="ECO:0000313" key="7">
    <source>
        <dbReference type="Proteomes" id="UP000182719"/>
    </source>
</evidence>
<dbReference type="Pfam" id="PF13531">
    <property type="entry name" value="SBP_bac_11"/>
    <property type="match status" value="1"/>
</dbReference>
<dbReference type="NCBIfam" id="TIGR01256">
    <property type="entry name" value="modA"/>
    <property type="match status" value="1"/>
</dbReference>
<dbReference type="GO" id="GO:1901359">
    <property type="term" value="F:tungstate binding"/>
    <property type="evidence" value="ECO:0007669"/>
    <property type="project" value="UniProtKB-ARBA"/>
</dbReference>
<evidence type="ECO:0000256" key="4">
    <source>
        <dbReference type="ARBA" id="ARBA00022729"/>
    </source>
</evidence>
<dbReference type="PANTHER" id="PTHR30632">
    <property type="entry name" value="MOLYBDATE-BINDING PERIPLASMIC PROTEIN"/>
    <property type="match status" value="1"/>
</dbReference>
<dbReference type="AlphaFoldDB" id="A0A1H8F9D7"/>
<gene>
    <name evidence="6" type="ORF">SAMN05444354_13637</name>
</gene>
<evidence type="ECO:0000256" key="1">
    <source>
        <dbReference type="ARBA" id="ARBA00009175"/>
    </source>
</evidence>
<dbReference type="FunFam" id="3.40.190.10:FF:000035">
    <property type="entry name" value="Molybdate ABC transporter substrate-binding protein"/>
    <property type="match status" value="1"/>
</dbReference>
<keyword evidence="2" id="KW-0500">Molybdenum</keyword>
<dbReference type="GO" id="GO:0030973">
    <property type="term" value="F:molybdate ion binding"/>
    <property type="evidence" value="ECO:0007669"/>
    <property type="project" value="InterPro"/>
</dbReference>
<dbReference type="Proteomes" id="UP000182719">
    <property type="component" value="Unassembled WGS sequence"/>
</dbReference>
<evidence type="ECO:0000256" key="2">
    <source>
        <dbReference type="ARBA" id="ARBA00022505"/>
    </source>
</evidence>
<accession>A0A1H8F9D7</accession>
<name>A0A1H8F9D7_STIAU</name>
<reference evidence="7" key="1">
    <citation type="submission" date="2016-10" db="EMBL/GenBank/DDBJ databases">
        <authorList>
            <person name="Varghese N."/>
            <person name="Submissions S."/>
        </authorList>
    </citation>
    <scope>NUCLEOTIDE SEQUENCE [LARGE SCALE GENOMIC DNA]</scope>
    <source>
        <strain evidence="7">DSM 17044</strain>
    </source>
</reference>
<dbReference type="InterPro" id="IPR050682">
    <property type="entry name" value="ModA/WtpA"/>
</dbReference>
<organism evidence="6 7">
    <name type="scientific">Stigmatella aurantiaca</name>
    <dbReference type="NCBI Taxonomy" id="41"/>
    <lineage>
        <taxon>Bacteria</taxon>
        <taxon>Pseudomonadati</taxon>
        <taxon>Myxococcota</taxon>
        <taxon>Myxococcia</taxon>
        <taxon>Myxococcales</taxon>
        <taxon>Cystobacterineae</taxon>
        <taxon>Archangiaceae</taxon>
        <taxon>Stigmatella</taxon>
    </lineage>
</organism>
<dbReference type="CDD" id="cd13539">
    <property type="entry name" value="PBP2_AvModA"/>
    <property type="match status" value="1"/>
</dbReference>
<dbReference type="GO" id="GO:0015689">
    <property type="term" value="P:molybdate ion transport"/>
    <property type="evidence" value="ECO:0007669"/>
    <property type="project" value="InterPro"/>
</dbReference>
<dbReference type="PANTHER" id="PTHR30632:SF14">
    <property type="entry name" value="TUNGSTATE_MOLYBDATE_CHROMATE-BINDING PROTEIN MODA"/>
    <property type="match status" value="1"/>
</dbReference>
<dbReference type="InterPro" id="IPR005950">
    <property type="entry name" value="ModA"/>
</dbReference>
<dbReference type="OrthoDB" id="9785015at2"/>
<dbReference type="SUPFAM" id="SSF53850">
    <property type="entry name" value="Periplasmic binding protein-like II"/>
    <property type="match status" value="1"/>
</dbReference>
<keyword evidence="7" id="KW-1185">Reference proteome</keyword>
<evidence type="ECO:0000256" key="3">
    <source>
        <dbReference type="ARBA" id="ARBA00022723"/>
    </source>
</evidence>
<dbReference type="InterPro" id="IPR044084">
    <property type="entry name" value="AvModA-like_subst-bd"/>
</dbReference>
<dbReference type="Gene3D" id="3.40.190.10">
    <property type="entry name" value="Periplasmic binding protein-like II"/>
    <property type="match status" value="2"/>
</dbReference>